<dbReference type="AlphaFoldDB" id="G8UIP4"/>
<dbReference type="KEGG" id="tfo:BFO_2200"/>
<organism evidence="1 2">
    <name type="scientific">Tannerella forsythia (strain ATCC 43037 / JCM 10827 / CCUG 21028 A / KCTC 5666 / FDC 338)</name>
    <name type="common">Bacteroides forsythus</name>
    <dbReference type="NCBI Taxonomy" id="203275"/>
    <lineage>
        <taxon>Bacteria</taxon>
        <taxon>Pseudomonadati</taxon>
        <taxon>Bacteroidota</taxon>
        <taxon>Bacteroidia</taxon>
        <taxon>Bacteroidales</taxon>
        <taxon>Tannerellaceae</taxon>
        <taxon>Tannerella</taxon>
    </lineage>
</organism>
<sequence length="47" mass="5705">MRCKDSYFFAPASDWRNFFYGRQTEKWEAGSLSATFVCRLKDWNKPY</sequence>
<dbReference type="EMBL" id="CP003191">
    <property type="protein sequence ID" value="AEW21049.1"/>
    <property type="molecule type" value="Genomic_DNA"/>
</dbReference>
<dbReference type="HOGENOM" id="CLU_3174176_0_0_10"/>
<keyword evidence="2" id="KW-1185">Reference proteome</keyword>
<dbReference type="Proteomes" id="UP000005436">
    <property type="component" value="Chromosome"/>
</dbReference>
<evidence type="ECO:0000313" key="2">
    <source>
        <dbReference type="Proteomes" id="UP000005436"/>
    </source>
</evidence>
<gene>
    <name evidence="1" type="ordered locus">BFO_2200</name>
</gene>
<reference evidence="2" key="1">
    <citation type="submission" date="2011-12" db="EMBL/GenBank/DDBJ databases">
        <title>Complete sequence of Tannerella forsythia ATCC 43037.</title>
        <authorList>
            <person name="Dewhirst F."/>
            <person name="Tanner A."/>
            <person name="Izard J."/>
            <person name="Brinkac L."/>
            <person name="Durkin A.S."/>
            <person name="Hostetler J."/>
            <person name="Shetty J."/>
            <person name="Torralba M."/>
            <person name="Gill S."/>
            <person name="Nelson K."/>
        </authorList>
    </citation>
    <scope>NUCLEOTIDE SEQUENCE [LARGE SCALE GENOMIC DNA]</scope>
    <source>
        <strain evidence="2">ATCC 43037 / JCM 10827 / CCUG 33226 / KCTC 5666 / FDC 338</strain>
    </source>
</reference>
<protein>
    <submittedName>
        <fullName evidence="1">Uncharacterized protein</fullName>
    </submittedName>
</protein>
<accession>G8UIP4</accession>
<proteinExistence type="predicted"/>
<evidence type="ECO:0000313" key="1">
    <source>
        <dbReference type="EMBL" id="AEW21049.1"/>
    </source>
</evidence>
<name>G8UIP4_TANFA</name>